<dbReference type="GO" id="GO:0003677">
    <property type="term" value="F:DNA binding"/>
    <property type="evidence" value="ECO:0007669"/>
    <property type="project" value="UniProtKB-KW"/>
</dbReference>
<dbReference type="Pfam" id="PF00196">
    <property type="entry name" value="GerE"/>
    <property type="match status" value="1"/>
</dbReference>
<dbReference type="InterPro" id="IPR058245">
    <property type="entry name" value="NreC/VraR/RcsB-like_REC"/>
</dbReference>
<sequence length="208" mass="22033">MIRILLVDDHPVVRHGVRALLATQDDFTVVGEAATAEEAVRLVTTVETDIALVDLDLGTGEPDGVDATRGIIRGNPATRVIVFSAFDADADVVRAVEAGATGYLVKDIGPAELFRAVRDAARGAGALGGPAAAKLLDRIRRPDESLTPRELEVLTLAATGLGNRELAREMTVSEATVKTHLHRIFVKLGVDSRQAAIAAAVNRGLIRF</sequence>
<evidence type="ECO:0000256" key="4">
    <source>
        <dbReference type="ARBA" id="ARBA00023163"/>
    </source>
</evidence>
<evidence type="ECO:0000259" key="6">
    <source>
        <dbReference type="PROSITE" id="PS50043"/>
    </source>
</evidence>
<dbReference type="Proteomes" id="UP001139207">
    <property type="component" value="Unassembled WGS sequence"/>
</dbReference>
<dbReference type="PROSITE" id="PS50110">
    <property type="entry name" value="RESPONSE_REGULATORY"/>
    <property type="match status" value="1"/>
</dbReference>
<evidence type="ECO:0000313" key="9">
    <source>
        <dbReference type="Proteomes" id="UP001139207"/>
    </source>
</evidence>
<proteinExistence type="predicted"/>
<dbReference type="GO" id="GO:0006355">
    <property type="term" value="P:regulation of DNA-templated transcription"/>
    <property type="evidence" value="ECO:0007669"/>
    <property type="project" value="InterPro"/>
</dbReference>
<evidence type="ECO:0000256" key="3">
    <source>
        <dbReference type="ARBA" id="ARBA00023125"/>
    </source>
</evidence>
<dbReference type="SUPFAM" id="SSF46894">
    <property type="entry name" value="C-terminal effector domain of the bipartite response regulators"/>
    <property type="match status" value="1"/>
</dbReference>
<dbReference type="Gene3D" id="3.40.50.2300">
    <property type="match status" value="1"/>
</dbReference>
<dbReference type="InterPro" id="IPR001789">
    <property type="entry name" value="Sig_transdc_resp-reg_receiver"/>
</dbReference>
<evidence type="ECO:0000259" key="7">
    <source>
        <dbReference type="PROSITE" id="PS50110"/>
    </source>
</evidence>
<dbReference type="SUPFAM" id="SSF52172">
    <property type="entry name" value="CheY-like"/>
    <property type="match status" value="1"/>
</dbReference>
<dbReference type="Pfam" id="PF00072">
    <property type="entry name" value="Response_reg"/>
    <property type="match status" value="1"/>
</dbReference>
<reference evidence="8" key="1">
    <citation type="submission" date="2022-04" db="EMBL/GenBank/DDBJ databases">
        <title>Corynebacterium kalidii LD5P10.</title>
        <authorList>
            <person name="Sun J.Q."/>
        </authorList>
    </citation>
    <scope>NUCLEOTIDE SEQUENCE</scope>
    <source>
        <strain evidence="8">LD5P10</strain>
    </source>
</reference>
<evidence type="ECO:0000313" key="8">
    <source>
        <dbReference type="EMBL" id="MCJ7858885.1"/>
    </source>
</evidence>
<dbReference type="InterPro" id="IPR011006">
    <property type="entry name" value="CheY-like_superfamily"/>
</dbReference>
<dbReference type="PANTHER" id="PTHR43214">
    <property type="entry name" value="TWO-COMPONENT RESPONSE REGULATOR"/>
    <property type="match status" value="1"/>
</dbReference>
<keyword evidence="4" id="KW-0804">Transcription</keyword>
<keyword evidence="1 5" id="KW-0597">Phosphoprotein</keyword>
<evidence type="ECO:0000256" key="2">
    <source>
        <dbReference type="ARBA" id="ARBA00023015"/>
    </source>
</evidence>
<dbReference type="RefSeq" id="WP_244804618.1">
    <property type="nucleotide sequence ID" value="NZ_JALIEA010000013.1"/>
</dbReference>
<feature type="domain" description="HTH luxR-type" evidence="6">
    <location>
        <begin position="139"/>
        <end position="204"/>
    </location>
</feature>
<dbReference type="PRINTS" id="PR00038">
    <property type="entry name" value="HTHLUXR"/>
</dbReference>
<evidence type="ECO:0000256" key="1">
    <source>
        <dbReference type="ARBA" id="ARBA00022553"/>
    </source>
</evidence>
<dbReference type="InterPro" id="IPR039420">
    <property type="entry name" value="WalR-like"/>
</dbReference>
<dbReference type="CDD" id="cd17535">
    <property type="entry name" value="REC_NarL-like"/>
    <property type="match status" value="1"/>
</dbReference>
<feature type="domain" description="Response regulatory" evidence="7">
    <location>
        <begin position="3"/>
        <end position="121"/>
    </location>
</feature>
<dbReference type="PANTHER" id="PTHR43214:SF24">
    <property type="entry name" value="TRANSCRIPTIONAL REGULATORY PROTEIN NARL-RELATED"/>
    <property type="match status" value="1"/>
</dbReference>
<accession>A0A9X2B2L2</accession>
<organism evidence="8 9">
    <name type="scientific">Corynebacterium kalidii</name>
    <dbReference type="NCBI Taxonomy" id="2931982"/>
    <lineage>
        <taxon>Bacteria</taxon>
        <taxon>Bacillati</taxon>
        <taxon>Actinomycetota</taxon>
        <taxon>Actinomycetes</taxon>
        <taxon>Mycobacteriales</taxon>
        <taxon>Corynebacteriaceae</taxon>
        <taxon>Corynebacterium</taxon>
    </lineage>
</organism>
<feature type="modified residue" description="4-aspartylphosphate" evidence="5">
    <location>
        <position position="54"/>
    </location>
</feature>
<dbReference type="SMART" id="SM00421">
    <property type="entry name" value="HTH_LUXR"/>
    <property type="match status" value="1"/>
</dbReference>
<dbReference type="PROSITE" id="PS50043">
    <property type="entry name" value="HTH_LUXR_2"/>
    <property type="match status" value="1"/>
</dbReference>
<dbReference type="EMBL" id="JALIEA010000013">
    <property type="protein sequence ID" value="MCJ7858885.1"/>
    <property type="molecule type" value="Genomic_DNA"/>
</dbReference>
<dbReference type="SMART" id="SM00448">
    <property type="entry name" value="REC"/>
    <property type="match status" value="1"/>
</dbReference>
<dbReference type="AlphaFoldDB" id="A0A9X2B2L2"/>
<protein>
    <submittedName>
        <fullName evidence="8">Response regulator transcription factor</fullName>
    </submittedName>
</protein>
<keyword evidence="2" id="KW-0805">Transcription regulation</keyword>
<dbReference type="CDD" id="cd06170">
    <property type="entry name" value="LuxR_C_like"/>
    <property type="match status" value="1"/>
</dbReference>
<name>A0A9X2B2L2_9CORY</name>
<keyword evidence="9" id="KW-1185">Reference proteome</keyword>
<comment type="caution">
    <text evidence="8">The sequence shown here is derived from an EMBL/GenBank/DDBJ whole genome shotgun (WGS) entry which is preliminary data.</text>
</comment>
<dbReference type="GO" id="GO:0000160">
    <property type="term" value="P:phosphorelay signal transduction system"/>
    <property type="evidence" value="ECO:0007669"/>
    <property type="project" value="InterPro"/>
</dbReference>
<gene>
    <name evidence="8" type="ORF">MUN33_09190</name>
</gene>
<dbReference type="InterPro" id="IPR016032">
    <property type="entry name" value="Sig_transdc_resp-reg_C-effctor"/>
</dbReference>
<keyword evidence="3" id="KW-0238">DNA-binding</keyword>
<dbReference type="InterPro" id="IPR000792">
    <property type="entry name" value="Tscrpt_reg_LuxR_C"/>
</dbReference>
<evidence type="ECO:0000256" key="5">
    <source>
        <dbReference type="PROSITE-ProRule" id="PRU00169"/>
    </source>
</evidence>